<keyword evidence="2" id="KW-0233">DNA recombination</keyword>
<dbReference type="Gene3D" id="3.90.1750.20">
    <property type="entry name" value="Putative Large Serine Recombinase, Chain B, Domain 2"/>
    <property type="match status" value="1"/>
</dbReference>
<evidence type="ECO:0000256" key="1">
    <source>
        <dbReference type="ARBA" id="ARBA00023125"/>
    </source>
</evidence>
<dbReference type="Pfam" id="PF13408">
    <property type="entry name" value="Zn_ribbon_recom"/>
    <property type="match status" value="1"/>
</dbReference>
<proteinExistence type="predicted"/>
<accession>A0ABU4THW4</accession>
<dbReference type="Pfam" id="PF00239">
    <property type="entry name" value="Resolvase"/>
    <property type="match status" value="1"/>
</dbReference>
<name>A0ABU4THW4_9PSEU</name>
<dbReference type="InterPro" id="IPR025827">
    <property type="entry name" value="Zn_ribbon_recom_dom"/>
</dbReference>
<protein>
    <submittedName>
        <fullName evidence="5">Recombinase family protein</fullName>
    </submittedName>
</protein>
<evidence type="ECO:0000256" key="3">
    <source>
        <dbReference type="SAM" id="MobiDB-lite"/>
    </source>
</evidence>
<feature type="domain" description="Recombinase" evidence="4">
    <location>
        <begin position="169"/>
        <end position="309"/>
    </location>
</feature>
<dbReference type="Pfam" id="PF07508">
    <property type="entry name" value="Recombinase"/>
    <property type="match status" value="1"/>
</dbReference>
<dbReference type="PANTHER" id="PTHR30461">
    <property type="entry name" value="DNA-INVERTASE FROM LAMBDOID PROPHAGE"/>
    <property type="match status" value="1"/>
</dbReference>
<dbReference type="PANTHER" id="PTHR30461:SF2">
    <property type="entry name" value="SERINE RECOMBINASE PINE-RELATED"/>
    <property type="match status" value="1"/>
</dbReference>
<dbReference type="Proteomes" id="UP001271792">
    <property type="component" value="Unassembled WGS sequence"/>
</dbReference>
<dbReference type="InterPro" id="IPR006119">
    <property type="entry name" value="Resolv_N"/>
</dbReference>
<dbReference type="InterPro" id="IPR036162">
    <property type="entry name" value="Resolvase-like_N_sf"/>
</dbReference>
<evidence type="ECO:0000313" key="6">
    <source>
        <dbReference type="Proteomes" id="UP001271792"/>
    </source>
</evidence>
<keyword evidence="6" id="KW-1185">Reference proteome</keyword>
<evidence type="ECO:0000259" key="4">
    <source>
        <dbReference type="PROSITE" id="PS51737"/>
    </source>
</evidence>
<reference evidence="5 6" key="1">
    <citation type="submission" date="2023-11" db="EMBL/GenBank/DDBJ databases">
        <title>Lentzea sokolovensis, sp. nov., Lentzea kristufkii, sp. nov., and Lentzea miocenensis, sp. nov., rare actinobacteria from Sokolov Coal Basin, Miocene lacustrine sediment, Czech Republic.</title>
        <authorList>
            <person name="Lara A."/>
            <person name="Kotroba L."/>
            <person name="Nouioui I."/>
            <person name="Neumann-Schaal M."/>
            <person name="Mast Y."/>
            <person name="Chronakova A."/>
        </authorList>
    </citation>
    <scope>NUCLEOTIDE SEQUENCE [LARGE SCALE GENOMIC DNA]</scope>
    <source>
        <strain evidence="5 6">BCCO 10_0798</strain>
    </source>
</reference>
<dbReference type="SUPFAM" id="SSF53041">
    <property type="entry name" value="Resolvase-like"/>
    <property type="match status" value="1"/>
</dbReference>
<sequence>MVRAIVGSRVSVMTLGKTSPQEQQATGQRYVQQQDWDLVGSFEDLDVSAITFGPWQRPDLAPWLTDKVHEWDAIVFTKIDRAFRSIKDSVMFAEWIKEQRKILVFVDDGIKLDYSRVNNTNMYDQMMGELFLFLGSFFAALEGQRFKKRALDGHSGIKYTNRWAGGQPPYGYRVIPNPTGGKLLAIDPQSAEGVKQAGKWALDGKSLWEIADMMTQAGFPTPARHVANNQGPDSRSRRKTEISDVWNQTAISKILRSPASMGLKVEGRNQGTPRLVRGLDGLPIQMAKELFSQEDWDAIQVRLEGRTRTRERSHGAAPLLGIAYCGGCQDRLYRLVNVAKGRTYSYYRCLAKPGKPRCEGYSFKESDVMTNFEQAVTIHLRDIPVMRRTFVPGEDHTAELEVVVKAMNEVRQEKDQGFYDYPGGDDEYKERIAALVSQRQILAALPQRAATWIEETTGETYTQAYFRMTPEERRTLLMGADVRFYVKPESDDDWTYALITTEEFSGKIQKTGRVIEPSGTQQEVPNPKYIVVNASDFKNNQQHRKEGSS</sequence>
<evidence type="ECO:0000313" key="5">
    <source>
        <dbReference type="EMBL" id="MDX8047859.1"/>
    </source>
</evidence>
<dbReference type="Gene3D" id="3.40.50.1390">
    <property type="entry name" value="Resolvase, N-terminal catalytic domain"/>
    <property type="match status" value="1"/>
</dbReference>
<dbReference type="EMBL" id="JAXAVV010000001">
    <property type="protein sequence ID" value="MDX8047859.1"/>
    <property type="molecule type" value="Genomic_DNA"/>
</dbReference>
<dbReference type="SMART" id="SM00857">
    <property type="entry name" value="Resolvase"/>
    <property type="match status" value="1"/>
</dbReference>
<dbReference type="InterPro" id="IPR011109">
    <property type="entry name" value="DNA_bind_recombinase_dom"/>
</dbReference>
<comment type="caution">
    <text evidence="5">The sequence shown here is derived from an EMBL/GenBank/DDBJ whole genome shotgun (WGS) entry which is preliminary data.</text>
</comment>
<dbReference type="CDD" id="cd00338">
    <property type="entry name" value="Ser_Recombinase"/>
    <property type="match status" value="1"/>
</dbReference>
<dbReference type="InterPro" id="IPR038109">
    <property type="entry name" value="DNA_bind_recomb_sf"/>
</dbReference>
<gene>
    <name evidence="5" type="ORF">SK571_00565</name>
</gene>
<dbReference type="InterPro" id="IPR050639">
    <property type="entry name" value="SSR_resolvase"/>
</dbReference>
<organism evidence="5 6">
    <name type="scientific">Lentzea kristufekii</name>
    <dbReference type="NCBI Taxonomy" id="3095430"/>
    <lineage>
        <taxon>Bacteria</taxon>
        <taxon>Bacillati</taxon>
        <taxon>Actinomycetota</taxon>
        <taxon>Actinomycetes</taxon>
        <taxon>Pseudonocardiales</taxon>
        <taxon>Pseudonocardiaceae</taxon>
        <taxon>Lentzea</taxon>
    </lineage>
</organism>
<feature type="region of interest" description="Disordered" evidence="3">
    <location>
        <begin position="219"/>
        <end position="241"/>
    </location>
</feature>
<dbReference type="RefSeq" id="WP_319982042.1">
    <property type="nucleotide sequence ID" value="NZ_JAXAVV010000001.1"/>
</dbReference>
<evidence type="ECO:0000256" key="2">
    <source>
        <dbReference type="ARBA" id="ARBA00023172"/>
    </source>
</evidence>
<keyword evidence="1" id="KW-0238">DNA-binding</keyword>
<dbReference type="PROSITE" id="PS51737">
    <property type="entry name" value="RECOMBINASE_DNA_BIND"/>
    <property type="match status" value="1"/>
</dbReference>